<sequence>MTLRNAPTFARTLEGRAGEDAWGGLHNIVASGVLVSRVSNPCSWD</sequence>
<name>A0A6J4PXA1_9BACT</name>
<reference evidence="1" key="1">
    <citation type="submission" date="2020-02" db="EMBL/GenBank/DDBJ databases">
        <authorList>
            <person name="Meier V. D."/>
        </authorList>
    </citation>
    <scope>NUCLEOTIDE SEQUENCE</scope>
    <source>
        <strain evidence="1">AVDCRST_MAG64</strain>
    </source>
</reference>
<proteinExistence type="predicted"/>
<protein>
    <submittedName>
        <fullName evidence="1">Uncharacterized protein</fullName>
    </submittedName>
</protein>
<evidence type="ECO:0000313" key="1">
    <source>
        <dbReference type="EMBL" id="CAA9428531.1"/>
    </source>
</evidence>
<organism evidence="1">
    <name type="scientific">uncultured Phycisphaerae bacterium</name>
    <dbReference type="NCBI Taxonomy" id="904963"/>
    <lineage>
        <taxon>Bacteria</taxon>
        <taxon>Pseudomonadati</taxon>
        <taxon>Planctomycetota</taxon>
        <taxon>Phycisphaerae</taxon>
        <taxon>environmental samples</taxon>
    </lineage>
</organism>
<accession>A0A6J4PXA1</accession>
<dbReference type="EMBL" id="CADCUQ010000767">
    <property type="protein sequence ID" value="CAA9428531.1"/>
    <property type="molecule type" value="Genomic_DNA"/>
</dbReference>
<dbReference type="AlphaFoldDB" id="A0A6J4PXA1"/>
<gene>
    <name evidence="1" type="ORF">AVDCRST_MAG64-3379</name>
</gene>